<dbReference type="InterPro" id="IPR006091">
    <property type="entry name" value="Acyl-CoA_Oxase/DH_mid-dom"/>
</dbReference>
<evidence type="ECO:0000313" key="7">
    <source>
        <dbReference type="EMBL" id="KAJ4177017.1"/>
    </source>
</evidence>
<organism evidence="7 8">
    <name type="scientific">Fusarium falciforme</name>
    <dbReference type="NCBI Taxonomy" id="195108"/>
    <lineage>
        <taxon>Eukaryota</taxon>
        <taxon>Fungi</taxon>
        <taxon>Dikarya</taxon>
        <taxon>Ascomycota</taxon>
        <taxon>Pezizomycotina</taxon>
        <taxon>Sordariomycetes</taxon>
        <taxon>Hypocreomycetidae</taxon>
        <taxon>Hypocreales</taxon>
        <taxon>Nectriaceae</taxon>
        <taxon>Fusarium</taxon>
        <taxon>Fusarium solani species complex</taxon>
    </lineage>
</organism>
<dbReference type="Pfam" id="PF02770">
    <property type="entry name" value="Acyl-CoA_dh_M"/>
    <property type="match status" value="1"/>
</dbReference>
<accession>A0A9W8QSI6</accession>
<feature type="domain" description="Acyl-CoA dehydrogenase/oxidase C-terminal" evidence="5">
    <location>
        <begin position="132"/>
        <end position="311"/>
    </location>
</feature>
<dbReference type="InterPro" id="IPR009075">
    <property type="entry name" value="AcylCo_DH/oxidase_C"/>
</dbReference>
<comment type="caution">
    <text evidence="7">The sequence shown here is derived from an EMBL/GenBank/DDBJ whole genome shotgun (WGS) entry which is preliminary data.</text>
</comment>
<evidence type="ECO:0000256" key="4">
    <source>
        <dbReference type="RuleBase" id="RU362125"/>
    </source>
</evidence>
<feature type="non-terminal residue" evidence="7">
    <location>
        <position position="444"/>
    </location>
</feature>
<dbReference type="InterPro" id="IPR009100">
    <property type="entry name" value="AcylCoA_DH/oxidase_NM_dom_sf"/>
</dbReference>
<dbReference type="InterPro" id="IPR052904">
    <property type="entry name" value="Acyl-CoA_dehydrogenase-like"/>
</dbReference>
<evidence type="ECO:0000256" key="3">
    <source>
        <dbReference type="ARBA" id="ARBA00022827"/>
    </source>
</evidence>
<dbReference type="SUPFAM" id="SSF56645">
    <property type="entry name" value="Acyl-CoA dehydrogenase NM domain-like"/>
    <property type="match status" value="1"/>
</dbReference>
<dbReference type="EMBL" id="JAOQAV010000136">
    <property type="protein sequence ID" value="KAJ4177017.1"/>
    <property type="molecule type" value="Genomic_DNA"/>
</dbReference>
<dbReference type="Proteomes" id="UP001152087">
    <property type="component" value="Unassembled WGS sequence"/>
</dbReference>
<evidence type="ECO:0000313" key="8">
    <source>
        <dbReference type="Proteomes" id="UP001152087"/>
    </source>
</evidence>
<evidence type="ECO:0000259" key="5">
    <source>
        <dbReference type="Pfam" id="PF00441"/>
    </source>
</evidence>
<dbReference type="Gene3D" id="2.40.110.20">
    <property type="match status" value="1"/>
</dbReference>
<keyword evidence="2 4" id="KW-0285">Flavoprotein</keyword>
<dbReference type="AlphaFoldDB" id="A0A9W8QSI6"/>
<evidence type="ECO:0000256" key="1">
    <source>
        <dbReference type="ARBA" id="ARBA00009347"/>
    </source>
</evidence>
<keyword evidence="4" id="KW-0560">Oxidoreductase</keyword>
<dbReference type="GO" id="GO:0003995">
    <property type="term" value="F:acyl-CoA dehydrogenase activity"/>
    <property type="evidence" value="ECO:0007669"/>
    <property type="project" value="TreeGrafter"/>
</dbReference>
<dbReference type="PANTHER" id="PTHR42707:SF2">
    <property type="entry name" value="ACD11 DEHYDROGENASE"/>
    <property type="match status" value="1"/>
</dbReference>
<dbReference type="PANTHER" id="PTHR42707">
    <property type="entry name" value="ACYL-COA DEHYDROGENASE"/>
    <property type="match status" value="1"/>
</dbReference>
<name>A0A9W8QSI6_9HYPO</name>
<evidence type="ECO:0000256" key="2">
    <source>
        <dbReference type="ARBA" id="ARBA00022630"/>
    </source>
</evidence>
<reference evidence="7" key="1">
    <citation type="submission" date="2022-09" db="EMBL/GenBank/DDBJ databases">
        <title>Fusarium specimens isolated from Avocado Roots.</title>
        <authorList>
            <person name="Stajich J."/>
            <person name="Roper C."/>
            <person name="Heimlech-Rivalta G."/>
        </authorList>
    </citation>
    <scope>NUCLEOTIDE SEQUENCE</scope>
    <source>
        <strain evidence="7">A02</strain>
    </source>
</reference>
<gene>
    <name evidence="7" type="ORF">NW755_014104</name>
</gene>
<proteinExistence type="inferred from homology"/>
<feature type="domain" description="Acyl-CoA oxidase/dehydrogenase middle" evidence="6">
    <location>
        <begin position="1"/>
        <end position="120"/>
    </location>
</feature>
<protein>
    <recommendedName>
        <fullName evidence="9">Acyl-CoA dehydrogenase</fullName>
    </recommendedName>
</protein>
<dbReference type="InterPro" id="IPR036250">
    <property type="entry name" value="AcylCo_DH-like_C"/>
</dbReference>
<dbReference type="Pfam" id="PF00441">
    <property type="entry name" value="Acyl-CoA_dh_1"/>
    <property type="match status" value="1"/>
</dbReference>
<sequence>MTERTGGSDVSRTETLARKLNNYEISECEAKGLTEDAVGNPLGPWRLDGFKWFSSATDSDMAMLLARTSKGLSLFFIPLRRRVSAGPSPERSPTELNGIRLQRLKDKLGTKGLPTAELEIHGARGWLIGEEGKGVKEISTLFNITRIHTATGSAAFWARALAVCRAFSKSRETRGEVLYKNLHHASWMAGETVKYRAAAHLSLFGPALLGCNEQGWEQTTADTPAKHLIPRDRRTREVLLRLLTPVMKAQVSVGAVSGVRAAMECLGGVGYCENNEDGGILNLAKILRDSMVNTIWEGTVSVMAEDVGRVLSDKRVGDGNVIANVFAPWVRGVLAHCNDSFPNEVLVVEERLEELQRVVHGITILELQWRGREIMEHLEAITASTLLLFDARTDANEVACHVATRWVWSRALSTSKHHQAQRDWRQEAAIDQSIFLGSKLKRLG</sequence>
<evidence type="ECO:0000259" key="6">
    <source>
        <dbReference type="Pfam" id="PF02770"/>
    </source>
</evidence>
<comment type="similarity">
    <text evidence="1 4">Belongs to the acyl-CoA dehydrogenase family.</text>
</comment>
<keyword evidence="3 4" id="KW-0274">FAD</keyword>
<comment type="cofactor">
    <cofactor evidence="4">
        <name>FAD</name>
        <dbReference type="ChEBI" id="CHEBI:57692"/>
    </cofactor>
</comment>
<dbReference type="Gene3D" id="1.20.140.10">
    <property type="entry name" value="Butyryl-CoA Dehydrogenase, subunit A, domain 3"/>
    <property type="match status" value="1"/>
</dbReference>
<dbReference type="SUPFAM" id="SSF47203">
    <property type="entry name" value="Acyl-CoA dehydrogenase C-terminal domain-like"/>
    <property type="match status" value="1"/>
</dbReference>
<evidence type="ECO:0008006" key="9">
    <source>
        <dbReference type="Google" id="ProtNLM"/>
    </source>
</evidence>
<keyword evidence="8" id="KW-1185">Reference proteome</keyword>